<organism evidence="1 2">
    <name type="scientific">Spizellomyces punctatus (strain DAOM BR117)</name>
    <dbReference type="NCBI Taxonomy" id="645134"/>
    <lineage>
        <taxon>Eukaryota</taxon>
        <taxon>Fungi</taxon>
        <taxon>Fungi incertae sedis</taxon>
        <taxon>Chytridiomycota</taxon>
        <taxon>Chytridiomycota incertae sedis</taxon>
        <taxon>Chytridiomycetes</taxon>
        <taxon>Spizellomycetales</taxon>
        <taxon>Spizellomycetaceae</taxon>
        <taxon>Spizellomyces</taxon>
    </lineage>
</organism>
<dbReference type="InterPro" id="IPR008699">
    <property type="entry name" value="NDUFB8"/>
</dbReference>
<dbReference type="STRING" id="645134.A0A0L0HQ49"/>
<dbReference type="AlphaFoldDB" id="A0A0L0HQ49"/>
<dbReference type="eggNOG" id="ENOG502SC4S">
    <property type="taxonomic scope" value="Eukaryota"/>
</dbReference>
<proteinExistence type="predicted"/>
<dbReference type="OrthoDB" id="2014058at2759"/>
<dbReference type="VEuPathDB" id="FungiDB:SPPG_01023"/>
<gene>
    <name evidence="1" type="ORF">SPPG_01023</name>
</gene>
<dbReference type="PANTHER" id="PTHR12840">
    <property type="entry name" value="NADH-UBIQUINONE OXIDOREDUCTASE ASHI SUBUNIT"/>
    <property type="match status" value="1"/>
</dbReference>
<evidence type="ECO:0000313" key="2">
    <source>
        <dbReference type="Proteomes" id="UP000053201"/>
    </source>
</evidence>
<dbReference type="PANTHER" id="PTHR12840:SF1">
    <property type="entry name" value="NADH DEHYDROGENASE [UBIQUINONE] 1 BETA SUBCOMPLEX SUBUNIT 8, MITOCHONDRIAL"/>
    <property type="match status" value="1"/>
</dbReference>
<reference evidence="1 2" key="1">
    <citation type="submission" date="2009-08" db="EMBL/GenBank/DDBJ databases">
        <title>The Genome Sequence of Spizellomyces punctatus strain DAOM BR117.</title>
        <authorList>
            <consortium name="The Broad Institute Genome Sequencing Platform"/>
            <person name="Russ C."/>
            <person name="Cuomo C."/>
            <person name="Shea T."/>
            <person name="Young S.K."/>
            <person name="Zeng Q."/>
            <person name="Koehrsen M."/>
            <person name="Haas B."/>
            <person name="Borodovsky M."/>
            <person name="Guigo R."/>
            <person name="Alvarado L."/>
            <person name="Berlin A."/>
            <person name="Bochicchio J."/>
            <person name="Borenstein D."/>
            <person name="Chapman S."/>
            <person name="Chen Z."/>
            <person name="Engels R."/>
            <person name="Freedman E."/>
            <person name="Gellesch M."/>
            <person name="Goldberg J."/>
            <person name="Griggs A."/>
            <person name="Gujja S."/>
            <person name="Heiman D."/>
            <person name="Hepburn T."/>
            <person name="Howarth C."/>
            <person name="Jen D."/>
            <person name="Larson L."/>
            <person name="Lewis B."/>
            <person name="Mehta T."/>
            <person name="Park D."/>
            <person name="Pearson M."/>
            <person name="Roberts A."/>
            <person name="Saif S."/>
            <person name="Shenoy N."/>
            <person name="Sisk P."/>
            <person name="Stolte C."/>
            <person name="Sykes S."/>
            <person name="Thomson T."/>
            <person name="Walk T."/>
            <person name="White J."/>
            <person name="Yandava C."/>
            <person name="Burger G."/>
            <person name="Gray M.W."/>
            <person name="Holland P.W.H."/>
            <person name="King N."/>
            <person name="Lang F.B.F."/>
            <person name="Roger A.J."/>
            <person name="Ruiz-Trillo I."/>
            <person name="Lander E."/>
            <person name="Nusbaum C."/>
        </authorList>
    </citation>
    <scope>NUCLEOTIDE SEQUENCE [LARGE SCALE GENOMIC DNA]</scope>
    <source>
        <strain evidence="1 2">DAOM BR117</strain>
    </source>
</reference>
<sequence>MNLAVRAAVIGSRRGILSPAVDFPATSVLGSTLLTPRLTRAYGGSDEAKAAPEPLRGVAAELWTDQQVPQTLKPDSDPNALLQHPLYTPPMKPQTGIGPLIAPLKWPEYDQKMPSSEESGLPSPPNWHDRGFDDPVSAPIGDYPRIRPQFAQLRDPFKYWDQQGRREYGEVLYDHDNFTDMWSIGPEVHWWVPFKHCAKLLGIVALMGACVHWWDPEKHLWFAEKDYPFNGLRVELGGDPNDENDTFHRTNVYKI</sequence>
<dbReference type="EMBL" id="KQ257451">
    <property type="protein sequence ID" value="KND03546.1"/>
    <property type="molecule type" value="Genomic_DNA"/>
</dbReference>
<accession>A0A0L0HQ49</accession>
<dbReference type="GeneID" id="27684717"/>
<dbReference type="Pfam" id="PF05821">
    <property type="entry name" value="NDUF_B8"/>
    <property type="match status" value="1"/>
</dbReference>
<evidence type="ECO:0008006" key="3">
    <source>
        <dbReference type="Google" id="ProtNLM"/>
    </source>
</evidence>
<protein>
    <recommendedName>
        <fullName evidence="3">NADH dehydrogenase [ubiquinone] 1 beta subcomplex subunit 8, mitochondrial</fullName>
    </recommendedName>
</protein>
<dbReference type="GO" id="GO:0005739">
    <property type="term" value="C:mitochondrion"/>
    <property type="evidence" value="ECO:0007669"/>
    <property type="project" value="InterPro"/>
</dbReference>
<evidence type="ECO:0000313" key="1">
    <source>
        <dbReference type="EMBL" id="KND03546.1"/>
    </source>
</evidence>
<name>A0A0L0HQ49_SPIPD</name>
<keyword evidence="2" id="KW-1185">Reference proteome</keyword>
<dbReference type="Proteomes" id="UP000053201">
    <property type="component" value="Unassembled WGS sequence"/>
</dbReference>
<dbReference type="RefSeq" id="XP_016611585.1">
    <property type="nucleotide sequence ID" value="XM_016749349.1"/>
</dbReference>
<dbReference type="InParanoid" id="A0A0L0HQ49"/>